<reference evidence="2" key="1">
    <citation type="journal article" date="2017" name="Cell">
        <title>Insights into land plant evolution garnered from the Marchantia polymorpha genome.</title>
        <authorList>
            <person name="Bowman J.L."/>
            <person name="Kohchi T."/>
            <person name="Yamato K.T."/>
            <person name="Jenkins J."/>
            <person name="Shu S."/>
            <person name="Ishizaki K."/>
            <person name="Yamaoka S."/>
            <person name="Nishihama R."/>
            <person name="Nakamura Y."/>
            <person name="Berger F."/>
            <person name="Adam C."/>
            <person name="Aki S.S."/>
            <person name="Althoff F."/>
            <person name="Araki T."/>
            <person name="Arteaga-Vazquez M.A."/>
            <person name="Balasubrmanian S."/>
            <person name="Barry K."/>
            <person name="Bauer D."/>
            <person name="Boehm C.R."/>
            <person name="Briginshaw L."/>
            <person name="Caballero-Perez J."/>
            <person name="Catarino B."/>
            <person name="Chen F."/>
            <person name="Chiyoda S."/>
            <person name="Chovatia M."/>
            <person name="Davies K.M."/>
            <person name="Delmans M."/>
            <person name="Demura T."/>
            <person name="Dierschke T."/>
            <person name="Dolan L."/>
            <person name="Dorantes-Acosta A.E."/>
            <person name="Eklund D.M."/>
            <person name="Florent S.N."/>
            <person name="Flores-Sandoval E."/>
            <person name="Fujiyama A."/>
            <person name="Fukuzawa H."/>
            <person name="Galik B."/>
            <person name="Grimanelli D."/>
            <person name="Grimwood J."/>
            <person name="Grossniklaus U."/>
            <person name="Hamada T."/>
            <person name="Haseloff J."/>
            <person name="Hetherington A.J."/>
            <person name="Higo A."/>
            <person name="Hirakawa Y."/>
            <person name="Hundley H.N."/>
            <person name="Ikeda Y."/>
            <person name="Inoue K."/>
            <person name="Inoue S.I."/>
            <person name="Ishida S."/>
            <person name="Jia Q."/>
            <person name="Kakita M."/>
            <person name="Kanazawa T."/>
            <person name="Kawai Y."/>
            <person name="Kawashima T."/>
            <person name="Kennedy M."/>
            <person name="Kinose K."/>
            <person name="Kinoshita T."/>
            <person name="Kohara Y."/>
            <person name="Koide E."/>
            <person name="Komatsu K."/>
            <person name="Kopischke S."/>
            <person name="Kubo M."/>
            <person name="Kyozuka J."/>
            <person name="Lagercrantz U."/>
            <person name="Lin S.S."/>
            <person name="Lindquist E."/>
            <person name="Lipzen A.M."/>
            <person name="Lu C.W."/>
            <person name="De Luna E."/>
            <person name="Martienssen R.A."/>
            <person name="Minamino N."/>
            <person name="Mizutani M."/>
            <person name="Mizutani M."/>
            <person name="Mochizuki N."/>
            <person name="Monte I."/>
            <person name="Mosher R."/>
            <person name="Nagasaki H."/>
            <person name="Nakagami H."/>
            <person name="Naramoto S."/>
            <person name="Nishitani K."/>
            <person name="Ohtani M."/>
            <person name="Okamoto T."/>
            <person name="Okumura M."/>
            <person name="Phillips J."/>
            <person name="Pollak B."/>
            <person name="Reinders A."/>
            <person name="Rovekamp M."/>
            <person name="Sano R."/>
            <person name="Sawa S."/>
            <person name="Schmid M.W."/>
            <person name="Shirakawa M."/>
            <person name="Solano R."/>
            <person name="Spunde A."/>
            <person name="Suetsugu N."/>
            <person name="Sugano S."/>
            <person name="Sugiyama A."/>
            <person name="Sun R."/>
            <person name="Suzuki Y."/>
            <person name="Takenaka M."/>
            <person name="Takezawa D."/>
            <person name="Tomogane H."/>
            <person name="Tsuzuki M."/>
            <person name="Ueda T."/>
            <person name="Umeda M."/>
            <person name="Ward J.M."/>
            <person name="Watanabe Y."/>
            <person name="Yazaki K."/>
            <person name="Yokoyama R."/>
            <person name="Yoshitake Y."/>
            <person name="Yotsui I."/>
            <person name="Zachgo S."/>
            <person name="Schmutz J."/>
        </authorList>
    </citation>
    <scope>NUCLEOTIDE SEQUENCE [LARGE SCALE GENOMIC DNA]</scope>
    <source>
        <strain evidence="2">Tak-1</strain>
    </source>
</reference>
<dbReference type="Gramene" id="MpVg00860.1">
    <property type="protein sequence ID" value="MpVg00860.1.cds1"/>
    <property type="gene ID" value="MpVg00860"/>
</dbReference>
<evidence type="ECO:0000313" key="1">
    <source>
        <dbReference type="EMBL" id="PTQ26166.1"/>
    </source>
</evidence>
<keyword evidence="2" id="KW-1185">Reference proteome</keyword>
<sequence length="123" mass="13081">MELNHIAENPSKRIVNDGAADLGYHAGRMPSSSQDFSVANGQGSSRAVVTPLNQNETVSGKLGSKEEAVITSSVSSQLAIASKSILASDENSAKSFQGKQDSELAHLRTTLDGQFLFLYLKIL</sequence>
<dbReference type="AlphaFoldDB" id="A0A2R6VX53"/>
<evidence type="ECO:0000313" key="2">
    <source>
        <dbReference type="Proteomes" id="UP000244005"/>
    </source>
</evidence>
<name>A0A2R6VX53_MARPO</name>
<organism evidence="1 2">
    <name type="scientific">Marchantia polymorpha</name>
    <name type="common">Common liverwort</name>
    <name type="synonym">Marchantia aquatica</name>
    <dbReference type="NCBI Taxonomy" id="3197"/>
    <lineage>
        <taxon>Eukaryota</taxon>
        <taxon>Viridiplantae</taxon>
        <taxon>Streptophyta</taxon>
        <taxon>Embryophyta</taxon>
        <taxon>Marchantiophyta</taxon>
        <taxon>Marchantiopsida</taxon>
        <taxon>Marchantiidae</taxon>
        <taxon>Marchantiales</taxon>
        <taxon>Marchantiaceae</taxon>
        <taxon>Marchantia</taxon>
    </lineage>
</organism>
<proteinExistence type="predicted"/>
<dbReference type="Proteomes" id="UP000244005">
    <property type="component" value="Chromosome Y"/>
</dbReference>
<protein>
    <submittedName>
        <fullName evidence="1">Uncharacterized protein</fullName>
    </submittedName>
</protein>
<dbReference type="EMBL" id="KZ772944">
    <property type="protein sequence ID" value="PTQ26166.1"/>
    <property type="molecule type" value="Genomic_DNA"/>
</dbReference>
<gene>
    <name evidence="1" type="ORF">MARPO_YA0032</name>
</gene>
<accession>A0A2R6VX53</accession>